<dbReference type="PROSITE" id="PS51820">
    <property type="entry name" value="PA14"/>
    <property type="match status" value="1"/>
</dbReference>
<name>A0A1M7LTR1_RUMFL</name>
<gene>
    <name evidence="4" type="ORF">SAMN04487860_11541</name>
</gene>
<feature type="region of interest" description="Disordered" evidence="1">
    <location>
        <begin position="1953"/>
        <end position="1979"/>
    </location>
</feature>
<dbReference type="Pfam" id="PF17802">
    <property type="entry name" value="SpaA"/>
    <property type="match status" value="1"/>
</dbReference>
<accession>A0A1M7LTR1</accession>
<evidence type="ECO:0000313" key="5">
    <source>
        <dbReference type="Proteomes" id="UP000184394"/>
    </source>
</evidence>
<dbReference type="EMBL" id="FRCT01000015">
    <property type="protein sequence ID" value="SHM81134.1"/>
    <property type="molecule type" value="Genomic_DNA"/>
</dbReference>
<keyword evidence="2" id="KW-0732">Signal</keyword>
<feature type="compositionally biased region" description="Basic and acidic residues" evidence="1">
    <location>
        <begin position="1966"/>
        <end position="1979"/>
    </location>
</feature>
<feature type="chain" id="PRO_5012093711" evidence="2">
    <location>
        <begin position="31"/>
        <end position="2322"/>
    </location>
</feature>
<dbReference type="Proteomes" id="UP000184394">
    <property type="component" value="Unassembled WGS sequence"/>
</dbReference>
<feature type="signal peptide" evidence="2">
    <location>
        <begin position="1"/>
        <end position="30"/>
    </location>
</feature>
<organism evidence="4 5">
    <name type="scientific">Ruminococcus flavefaciens</name>
    <dbReference type="NCBI Taxonomy" id="1265"/>
    <lineage>
        <taxon>Bacteria</taxon>
        <taxon>Bacillati</taxon>
        <taxon>Bacillota</taxon>
        <taxon>Clostridia</taxon>
        <taxon>Eubacteriales</taxon>
        <taxon>Oscillospiraceae</taxon>
        <taxon>Ruminococcus</taxon>
    </lineage>
</organism>
<proteinExistence type="predicted"/>
<sequence>MLKKITKRIVSFISAAVLTASNISPVFTFADETTLSQAAASTTDISDTDLSYQSIELYPNGKEAEQIITLDGMMPEGAEAEAVDVSDEHDGIAAYDITITDGENEYQPGGENPILVEINDPVITDSENIELWHIHDDGTREQIIDFTVEEGKISFYATGFSVYEIVDGPENYAINAQYASTVDELFAASTPFYLAYDKEPKYITNSINKNDAFIETTDLNAASVWYFEKINGNSYIYTNVGSSKKYIKHKSGNLIELEVVAEGAVPTTSFEISESNNSTFLIKKKDENLWLQHSGSGSGIRFYTDNNNATNSRIKAIYKSSVTLPDDPYQLNNQTYGLMSYNNNNSIGYGLATDEENLFARMYSVDTRVENNSDSRKTLYITDNVDISEWKFEWTEADKYKLKDSATNKYLKSDGSSLSLTDNANEATAFKVIPVEPQTTGDTRKRIQLLDTANNKYISFKNNAFTLDASGTDLWFVKKTILNADQRITYTADRISVSDGERACDGQEVIIYTRIWNESKERYDFYALDYNGTLKRCYAYGDKLMWMGDSVNTLLWKLNVYTENGKETGYYDLQNQYSGYYLNPQLDGSITSVKKPGLLLPNRLYEVTGSGAVNYGEYYTTILSWDYDNYSYAAVRNKNTSEIEAKDMAYADDYYFAVINKTQDDTADELHTVATLDNNDYGISMKMINFQSNSDQNLLLHNVTTSPQWSNSKAFVPTTGLLSSDLKSQNENTDKTGYPIATINNRSFSELFEESKMETVNNLFIQSIHHSSGYFEYDSCQNYATLKGGENGSKKPYTRTYKDKDGVEHTETGYDFTVYRELGTHDSSSKNTLRHGQFFPYNNINAGVYDTGTNAGVNLYSFNASPDNNINITTGQLSDDDPRKYEKLHKITNPDYYFGMQLEAKFVQTPSGLDAWGHDVIYEFTGDDDFWLYVDDELVLDLGGIHSAVEGKVNFKTGVVKTQKSDSSDSEKRYNTTTLLDIFKNNFTNRYKAENGGAAPPTDVLNAYLDKYFGKDKNGDYEKIFKDYTEHHMKIFYMERGAGASNLHMRFNLSSVTPGSVKFEKKFTSTEEGDLNQTDLNAVQFPIQIRYQKNDEEDQNWYYLTDKSEENTPSVSYQNLTQSVKYAAEYKPPNVNKTYENVFFVMPGKPIEINFPDDAMHYKIIECAVNRDIYNVKSESEYTDDEGKTHGVEFHEEDVIASGNIKDLVMDDVEVGKLPAITLKNEITPNSIQALNITKKLYSSKVKVKNNELHFSNPADETKEDKTTFNYRLYLSNGTGSELQLASLRAYNVLDPEYKVCKWNAAKQQFERYTSPAYPNGITAFQVSSLDEEDRVKLTSHTSPYGTISNIPTGYTVHVPGLLVGTKFMVIERDYEIPVGYKLLDYYCERGYAINDEGGIFKLFVNLEWNDEENPNEQKLVALYKSNNLIYKYVNECSETAEHNATTTFQFNYKESKSALSNADQYEAYEVNVKKGSNISASADLDNKTLTVNESIWGESASPGDKITLAVYDDDTETANLIPNQIMELVYPDDNAVFTFDDDATVQTDYQVHIVNINKNKKLSYSMNGSLISSYDIDKKVLIDGTEHTAAINSAGTIKKGMDASVTVNNCRGFGVRANKIWSDADFTTAHDNIYTAVYLDDTLLNDTVRCLQSPNTTVQYFFDSMPQSKHLSNYGVYEVELENPVVDENGYVKSYDSLHRLEKISDNPNDKKTEIGVADRKDSFTLHVKKVWTNSQTGTVKIGIFNSETADSPIENLTYDLVYPNTEITVHFDTPEDTVKAASKYFAYEITEDNDSIIKGTRLDVSVEPDLLPQEYTVSYTDGVMYKTNDDLGEENARIDTIRNARKGGIEINLHEWNNTSAADRPLEGGSFQLYKEVSGTETQDKTCIKIGDKYYKLMNTYVSDLTGNITVLYNFETGNYLLKQTVAPLQHIGITGPITFSITEDSSGKYRLDNWDNPNDTDDDSVHPDEDASERRDWAEYDVEPKSGVLTAIIDIYNKTYTFDIKKVKSGTDIPLPGARFNLYREVMTVSGYEKESTPLPGYSNLISAVGTGIIPKIDNTLAQGTYYLEEVQAPQGYEVNESSRIIRFSITENGIEVENAGAYGELKTVDSLDGSHVTYVISVPNQRSSSAPPQNEYYFDIEKTIFMDKYMHENGDAEQMFMFKVERFDLEDTDMNSLQETFYVTLNCNDYVNETFSIADSTDGRFVYNQTNHKVTVNNLSAEGTYSFPTDIRTGTQHICTKKTGIYRITEITDWSITDYDFWKGSNRVKGSNEEPRNDGSVVLTVESTEIVKTACFANCETEYAYLTSQAWAKNSIIK</sequence>
<protein>
    <submittedName>
        <fullName evidence="4">Fibro-slime domain-containing protein</fullName>
    </submittedName>
</protein>
<dbReference type="InterPro" id="IPR041033">
    <property type="entry name" value="SpaA_PFL_dom_1"/>
</dbReference>
<dbReference type="Gene3D" id="2.60.40.10">
    <property type="entry name" value="Immunoglobulins"/>
    <property type="match status" value="2"/>
</dbReference>
<dbReference type="RefSeq" id="WP_072952056.1">
    <property type="nucleotide sequence ID" value="NZ_FRCT01000015.1"/>
</dbReference>
<dbReference type="InterPro" id="IPR013783">
    <property type="entry name" value="Ig-like_fold"/>
</dbReference>
<evidence type="ECO:0000259" key="3">
    <source>
        <dbReference type="PROSITE" id="PS51820"/>
    </source>
</evidence>
<evidence type="ECO:0000313" key="4">
    <source>
        <dbReference type="EMBL" id="SHM81134.1"/>
    </source>
</evidence>
<feature type="domain" description="PA14" evidence="3">
    <location>
        <begin position="852"/>
        <end position="1065"/>
    </location>
</feature>
<evidence type="ECO:0000256" key="2">
    <source>
        <dbReference type="SAM" id="SignalP"/>
    </source>
</evidence>
<evidence type="ECO:0000256" key="1">
    <source>
        <dbReference type="SAM" id="MobiDB-lite"/>
    </source>
</evidence>
<reference evidence="4 5" key="1">
    <citation type="submission" date="2016-11" db="EMBL/GenBank/DDBJ databases">
        <authorList>
            <person name="Jaros S."/>
            <person name="Januszkiewicz K."/>
            <person name="Wedrychowicz H."/>
        </authorList>
    </citation>
    <scope>NUCLEOTIDE SEQUENCE [LARGE SCALE GENOMIC DNA]</scope>
    <source>
        <strain evidence="4 5">Y1</strain>
    </source>
</reference>
<dbReference type="InterPro" id="IPR037524">
    <property type="entry name" value="PA14/GLEYA"/>
</dbReference>